<organism evidence="2 3">
    <name type="scientific">Flemingia macrophylla</name>
    <dbReference type="NCBI Taxonomy" id="520843"/>
    <lineage>
        <taxon>Eukaryota</taxon>
        <taxon>Viridiplantae</taxon>
        <taxon>Streptophyta</taxon>
        <taxon>Embryophyta</taxon>
        <taxon>Tracheophyta</taxon>
        <taxon>Spermatophyta</taxon>
        <taxon>Magnoliopsida</taxon>
        <taxon>eudicotyledons</taxon>
        <taxon>Gunneridae</taxon>
        <taxon>Pentapetalae</taxon>
        <taxon>rosids</taxon>
        <taxon>fabids</taxon>
        <taxon>Fabales</taxon>
        <taxon>Fabaceae</taxon>
        <taxon>Papilionoideae</taxon>
        <taxon>50 kb inversion clade</taxon>
        <taxon>NPAAA clade</taxon>
        <taxon>indigoferoid/millettioid clade</taxon>
        <taxon>Phaseoleae</taxon>
        <taxon>Flemingia</taxon>
    </lineage>
</organism>
<dbReference type="SMART" id="SM00256">
    <property type="entry name" value="FBOX"/>
    <property type="match status" value="1"/>
</dbReference>
<dbReference type="PROSITE" id="PS50181">
    <property type="entry name" value="FBOX"/>
    <property type="match status" value="1"/>
</dbReference>
<dbReference type="InterPro" id="IPR032675">
    <property type="entry name" value="LRR_dom_sf"/>
</dbReference>
<sequence>MQMEDRISALPDGILCHILSFLPTTNVIATSHLSKRWRQLWRFVPVLDLQLDDILSGCVYSYFFNFAFATLLLHNAQEPLKLARLRITPRAGAHYIFPEAHFNIWVKSIVERKIEQLHLEMPRPSPIPSSVFTCRTLIVLKLCRVSVRALQSIDLPVLKTLHLDLVRIGGFGYVTRILRGCPVLEELEINRINFDYNLVENQSMPMLVKAYIGQNFGFQFPLKVVADVRSLRLFLEFNHQEGFPVFPNLIHLEVSFGIYINWDIILELLQYCPKLQTLVFDNPLVPNKPLVPILHEIWASTKFNPKFTPECISSKLKKCTIRNYKGMDSELQFVKYILHFSRVLQTMTIHHCSYTRGKVEMLQELTMLPRSSAACKLLFE</sequence>
<feature type="domain" description="F-box" evidence="1">
    <location>
        <begin position="4"/>
        <end position="40"/>
    </location>
</feature>
<dbReference type="InterPro" id="IPR050232">
    <property type="entry name" value="FBL13/AtMIF1-like"/>
</dbReference>
<comment type="caution">
    <text evidence="2">The sequence shown here is derived from an EMBL/GenBank/DDBJ whole genome shotgun (WGS) entry which is preliminary data.</text>
</comment>
<dbReference type="InterPro" id="IPR055411">
    <property type="entry name" value="LRR_FXL15/At3g58940/PEG3-like"/>
</dbReference>
<protein>
    <recommendedName>
        <fullName evidence="1">F-box domain-containing protein</fullName>
    </recommendedName>
</protein>
<dbReference type="Gene3D" id="1.20.1280.50">
    <property type="match status" value="1"/>
</dbReference>
<evidence type="ECO:0000259" key="1">
    <source>
        <dbReference type="PROSITE" id="PS50181"/>
    </source>
</evidence>
<dbReference type="Gene3D" id="3.80.10.10">
    <property type="entry name" value="Ribonuclease Inhibitor"/>
    <property type="match status" value="1"/>
</dbReference>
<dbReference type="SMART" id="SM00579">
    <property type="entry name" value="FBD"/>
    <property type="match status" value="1"/>
</dbReference>
<dbReference type="InterPro" id="IPR006566">
    <property type="entry name" value="FBD"/>
</dbReference>
<proteinExistence type="predicted"/>
<dbReference type="Pfam" id="PF00646">
    <property type="entry name" value="F-box"/>
    <property type="match status" value="1"/>
</dbReference>
<dbReference type="CDD" id="cd22160">
    <property type="entry name" value="F-box_AtFBL13-like"/>
    <property type="match status" value="1"/>
</dbReference>
<keyword evidence="3" id="KW-1185">Reference proteome</keyword>
<dbReference type="SUPFAM" id="SSF52047">
    <property type="entry name" value="RNI-like"/>
    <property type="match status" value="1"/>
</dbReference>
<dbReference type="InterPro" id="IPR036047">
    <property type="entry name" value="F-box-like_dom_sf"/>
</dbReference>
<gene>
    <name evidence="2" type="ORF">Fmac_032040</name>
</gene>
<evidence type="ECO:0000313" key="2">
    <source>
        <dbReference type="EMBL" id="KAL2318164.1"/>
    </source>
</evidence>
<dbReference type="Proteomes" id="UP001603857">
    <property type="component" value="Unassembled WGS sequence"/>
</dbReference>
<evidence type="ECO:0000313" key="3">
    <source>
        <dbReference type="Proteomes" id="UP001603857"/>
    </source>
</evidence>
<dbReference type="Pfam" id="PF24758">
    <property type="entry name" value="LRR_At5g56370"/>
    <property type="match status" value="1"/>
</dbReference>
<dbReference type="EMBL" id="JBGMDY010000011">
    <property type="protein sequence ID" value="KAL2318164.1"/>
    <property type="molecule type" value="Genomic_DNA"/>
</dbReference>
<dbReference type="PANTHER" id="PTHR31900:SF34">
    <property type="entry name" value="EMB|CAB62440.1-RELATED"/>
    <property type="match status" value="1"/>
</dbReference>
<dbReference type="SUPFAM" id="SSF81383">
    <property type="entry name" value="F-box domain"/>
    <property type="match status" value="1"/>
</dbReference>
<dbReference type="InterPro" id="IPR053781">
    <property type="entry name" value="F-box_AtFBL13-like"/>
</dbReference>
<reference evidence="2 3" key="1">
    <citation type="submission" date="2024-08" db="EMBL/GenBank/DDBJ databases">
        <title>Insights into the chromosomal genome structure of Flemingia macrophylla.</title>
        <authorList>
            <person name="Ding Y."/>
            <person name="Zhao Y."/>
            <person name="Bi W."/>
            <person name="Wu M."/>
            <person name="Zhao G."/>
            <person name="Gong Y."/>
            <person name="Li W."/>
            <person name="Zhang P."/>
        </authorList>
    </citation>
    <scope>NUCLEOTIDE SEQUENCE [LARGE SCALE GENOMIC DNA]</scope>
    <source>
        <strain evidence="2">DYQJB</strain>
        <tissue evidence="2">Leaf</tissue>
    </source>
</reference>
<name>A0ABD1L3S7_9FABA</name>
<dbReference type="InterPro" id="IPR001810">
    <property type="entry name" value="F-box_dom"/>
</dbReference>
<accession>A0ABD1L3S7</accession>
<dbReference type="PANTHER" id="PTHR31900">
    <property type="entry name" value="F-BOX/RNI SUPERFAMILY PROTEIN-RELATED"/>
    <property type="match status" value="1"/>
</dbReference>
<dbReference type="Pfam" id="PF08387">
    <property type="entry name" value="FBD"/>
    <property type="match status" value="1"/>
</dbReference>
<dbReference type="AlphaFoldDB" id="A0ABD1L3S7"/>